<sequence>TLDMETLQYKDDDLKGSKGEGLAPLHRVFPYVSIPVSRNGMQSVKRIAQTS</sequence>
<dbReference type="AlphaFoldDB" id="A0A0B7ANL9"/>
<name>A0A0B7ANL9_9EUPU</name>
<proteinExistence type="predicted"/>
<dbReference type="EMBL" id="HACG01035773">
    <property type="protein sequence ID" value="CEK82638.1"/>
    <property type="molecule type" value="Transcribed_RNA"/>
</dbReference>
<dbReference type="EMBL" id="HACG01035774">
    <property type="protein sequence ID" value="CEK82639.1"/>
    <property type="molecule type" value="Transcribed_RNA"/>
</dbReference>
<reference evidence="2" key="1">
    <citation type="submission" date="2014-12" db="EMBL/GenBank/DDBJ databases">
        <title>Insight into the proteome of Arion vulgaris.</title>
        <authorList>
            <person name="Aradska J."/>
            <person name="Bulat T."/>
            <person name="Smidak R."/>
            <person name="Sarate P."/>
            <person name="Gangsoo J."/>
            <person name="Sialana F."/>
            <person name="Bilban M."/>
            <person name="Lubec G."/>
        </authorList>
    </citation>
    <scope>NUCLEOTIDE SEQUENCE</scope>
    <source>
        <tissue evidence="2">Skin</tissue>
    </source>
</reference>
<organism evidence="2">
    <name type="scientific">Arion vulgaris</name>
    <dbReference type="NCBI Taxonomy" id="1028688"/>
    <lineage>
        <taxon>Eukaryota</taxon>
        <taxon>Metazoa</taxon>
        <taxon>Spiralia</taxon>
        <taxon>Lophotrochozoa</taxon>
        <taxon>Mollusca</taxon>
        <taxon>Gastropoda</taxon>
        <taxon>Heterobranchia</taxon>
        <taxon>Euthyneura</taxon>
        <taxon>Panpulmonata</taxon>
        <taxon>Eupulmonata</taxon>
        <taxon>Stylommatophora</taxon>
        <taxon>Helicina</taxon>
        <taxon>Arionoidea</taxon>
        <taxon>Arionidae</taxon>
        <taxon>Arion</taxon>
    </lineage>
</organism>
<feature type="non-terminal residue" evidence="2">
    <location>
        <position position="1"/>
    </location>
</feature>
<evidence type="ECO:0000313" key="1">
    <source>
        <dbReference type="EMBL" id="CEK82638.1"/>
    </source>
</evidence>
<evidence type="ECO:0000313" key="2">
    <source>
        <dbReference type="EMBL" id="CEK82639.1"/>
    </source>
</evidence>
<protein>
    <submittedName>
        <fullName evidence="2">Uncharacterized protein</fullName>
    </submittedName>
</protein>
<accession>A0A0B7ANL9</accession>
<gene>
    <name evidence="2" type="primary">ORF132653</name>
    <name evidence="1" type="synonym">ORF132651</name>
</gene>